<sequence>MPPPREDPAPPHYESADISGGIHANVWPTYNKISHEFDDKRLAKWNTDLDVLLIFVRCLRRGRAAALFSAIVTAFLIRALDGLGPNYQQQSALLLYQLLNGQDPSLANISDPTASFSPSGFVIAVNCLWFASLSASLGASFGAMICKEWLTEYNGGANPVVDLLRACHRQARFMALQRWNIHVLIALLPPLLHSSVILFFTGAVIYLWQMDGRVAIVYLVIGGIFGVSYFMATFL</sequence>
<reference evidence="1" key="1">
    <citation type="submission" date="2019-10" db="EMBL/GenBank/DDBJ databases">
        <authorList>
            <consortium name="DOE Joint Genome Institute"/>
            <person name="Kuo A."/>
            <person name="Miyauchi S."/>
            <person name="Kiss E."/>
            <person name="Drula E."/>
            <person name="Kohler A."/>
            <person name="Sanchez-Garcia M."/>
            <person name="Andreopoulos B."/>
            <person name="Barry K.W."/>
            <person name="Bonito G."/>
            <person name="Buee M."/>
            <person name="Carver A."/>
            <person name="Chen C."/>
            <person name="Cichocki N."/>
            <person name="Clum A."/>
            <person name="Culley D."/>
            <person name="Crous P.W."/>
            <person name="Fauchery L."/>
            <person name="Girlanda M."/>
            <person name="Hayes R."/>
            <person name="Keri Z."/>
            <person name="Labutti K."/>
            <person name="Lipzen A."/>
            <person name="Lombard V."/>
            <person name="Magnuson J."/>
            <person name="Maillard F."/>
            <person name="Morin E."/>
            <person name="Murat C."/>
            <person name="Nolan M."/>
            <person name="Ohm R."/>
            <person name="Pangilinan J."/>
            <person name="Pereira M."/>
            <person name="Perotto S."/>
            <person name="Peter M."/>
            <person name="Riley R."/>
            <person name="Sitrit Y."/>
            <person name="Stielow B."/>
            <person name="Szollosi G."/>
            <person name="Zifcakova L."/>
            <person name="Stursova M."/>
            <person name="Spatafora J.W."/>
            <person name="Tedersoo L."/>
            <person name="Vaario L.-M."/>
            <person name="Yamada A."/>
            <person name="Yan M."/>
            <person name="Wang P."/>
            <person name="Xu J."/>
            <person name="Bruns T."/>
            <person name="Baldrian P."/>
            <person name="Vilgalys R."/>
            <person name="Henrissat B."/>
            <person name="Grigoriev I.V."/>
            <person name="Hibbett D."/>
            <person name="Nagy L.G."/>
            <person name="Martin F.M."/>
        </authorList>
    </citation>
    <scope>NUCLEOTIDE SEQUENCE</scope>
    <source>
        <strain evidence="1">P2</strain>
    </source>
</reference>
<protein>
    <submittedName>
        <fullName evidence="1">Uncharacterized protein</fullName>
    </submittedName>
</protein>
<evidence type="ECO:0000313" key="1">
    <source>
        <dbReference type="EMBL" id="KAF9653873.1"/>
    </source>
</evidence>
<name>A0ACB6ZX49_THEGA</name>
<organism evidence="1 2">
    <name type="scientific">Thelephora ganbajun</name>
    <name type="common">Ganba fungus</name>
    <dbReference type="NCBI Taxonomy" id="370292"/>
    <lineage>
        <taxon>Eukaryota</taxon>
        <taxon>Fungi</taxon>
        <taxon>Dikarya</taxon>
        <taxon>Basidiomycota</taxon>
        <taxon>Agaricomycotina</taxon>
        <taxon>Agaricomycetes</taxon>
        <taxon>Thelephorales</taxon>
        <taxon>Thelephoraceae</taxon>
        <taxon>Thelephora</taxon>
    </lineage>
</organism>
<gene>
    <name evidence="1" type="ORF">BDM02DRAFT_3086272</name>
</gene>
<dbReference type="Proteomes" id="UP000886501">
    <property type="component" value="Unassembled WGS sequence"/>
</dbReference>
<evidence type="ECO:0000313" key="2">
    <source>
        <dbReference type="Proteomes" id="UP000886501"/>
    </source>
</evidence>
<reference evidence="1" key="2">
    <citation type="journal article" date="2020" name="Nat. Commun.">
        <title>Large-scale genome sequencing of mycorrhizal fungi provides insights into the early evolution of symbiotic traits.</title>
        <authorList>
            <person name="Miyauchi S."/>
            <person name="Kiss E."/>
            <person name="Kuo A."/>
            <person name="Drula E."/>
            <person name="Kohler A."/>
            <person name="Sanchez-Garcia M."/>
            <person name="Morin E."/>
            <person name="Andreopoulos B."/>
            <person name="Barry K.W."/>
            <person name="Bonito G."/>
            <person name="Buee M."/>
            <person name="Carver A."/>
            <person name="Chen C."/>
            <person name="Cichocki N."/>
            <person name="Clum A."/>
            <person name="Culley D."/>
            <person name="Crous P.W."/>
            <person name="Fauchery L."/>
            <person name="Girlanda M."/>
            <person name="Hayes R.D."/>
            <person name="Keri Z."/>
            <person name="LaButti K."/>
            <person name="Lipzen A."/>
            <person name="Lombard V."/>
            <person name="Magnuson J."/>
            <person name="Maillard F."/>
            <person name="Murat C."/>
            <person name="Nolan M."/>
            <person name="Ohm R.A."/>
            <person name="Pangilinan J."/>
            <person name="Pereira M.F."/>
            <person name="Perotto S."/>
            <person name="Peter M."/>
            <person name="Pfister S."/>
            <person name="Riley R."/>
            <person name="Sitrit Y."/>
            <person name="Stielow J.B."/>
            <person name="Szollosi G."/>
            <person name="Zifcakova L."/>
            <person name="Stursova M."/>
            <person name="Spatafora J.W."/>
            <person name="Tedersoo L."/>
            <person name="Vaario L.M."/>
            <person name="Yamada A."/>
            <person name="Yan M."/>
            <person name="Wang P."/>
            <person name="Xu J."/>
            <person name="Bruns T."/>
            <person name="Baldrian P."/>
            <person name="Vilgalys R."/>
            <person name="Dunand C."/>
            <person name="Henrissat B."/>
            <person name="Grigoriev I.V."/>
            <person name="Hibbett D."/>
            <person name="Nagy L.G."/>
            <person name="Martin F.M."/>
        </authorList>
    </citation>
    <scope>NUCLEOTIDE SEQUENCE</scope>
    <source>
        <strain evidence="1">P2</strain>
    </source>
</reference>
<comment type="caution">
    <text evidence="1">The sequence shown here is derived from an EMBL/GenBank/DDBJ whole genome shotgun (WGS) entry which is preliminary data.</text>
</comment>
<feature type="non-terminal residue" evidence="1">
    <location>
        <position position="235"/>
    </location>
</feature>
<proteinExistence type="predicted"/>
<dbReference type="EMBL" id="MU117962">
    <property type="protein sequence ID" value="KAF9653873.1"/>
    <property type="molecule type" value="Genomic_DNA"/>
</dbReference>
<keyword evidence="2" id="KW-1185">Reference proteome</keyword>
<accession>A0ACB6ZX49</accession>